<dbReference type="AlphaFoldDB" id="A0A160TBK9"/>
<dbReference type="EMBL" id="CZQC01000002">
    <property type="protein sequence ID" value="CUS40029.1"/>
    <property type="molecule type" value="Genomic_DNA"/>
</dbReference>
<feature type="coiled-coil region" evidence="1">
    <location>
        <begin position="89"/>
        <end position="116"/>
    </location>
</feature>
<dbReference type="SUPFAM" id="SSF69754">
    <property type="entry name" value="Ribosome binding protein Y (YfiA homologue)"/>
    <property type="match status" value="1"/>
</dbReference>
<reference evidence="2" key="1">
    <citation type="submission" date="2015-10" db="EMBL/GenBank/DDBJ databases">
        <authorList>
            <person name="Gilbert D.G."/>
        </authorList>
    </citation>
    <scope>NUCLEOTIDE SEQUENCE</scope>
</reference>
<sequence>MKIKIQARHVALTKDLKDYIKRRISYALGSRDDKIERIVVTLSDVNGPKGGEDKRCKVLIKLDGKNDIVIDDKKEHFHSAIDLAVDRASRAVSRRIERLQNKARKLKHSFRSKSSEERETDRLYEDYENEYGY</sequence>
<protein>
    <submittedName>
        <fullName evidence="2">Ribosomal subunit interface protein</fullName>
    </submittedName>
</protein>
<evidence type="ECO:0000256" key="1">
    <source>
        <dbReference type="SAM" id="Coils"/>
    </source>
</evidence>
<keyword evidence="1" id="KW-0175">Coiled coil</keyword>
<organism evidence="2">
    <name type="scientific">hydrothermal vent metagenome</name>
    <dbReference type="NCBI Taxonomy" id="652676"/>
    <lineage>
        <taxon>unclassified sequences</taxon>
        <taxon>metagenomes</taxon>
        <taxon>ecological metagenomes</taxon>
    </lineage>
</organism>
<proteinExistence type="predicted"/>
<dbReference type="InterPro" id="IPR003489">
    <property type="entry name" value="RHF/RaiA"/>
</dbReference>
<accession>A0A160TBK9</accession>
<dbReference type="Pfam" id="PF02482">
    <property type="entry name" value="Ribosomal_S30AE"/>
    <property type="match status" value="1"/>
</dbReference>
<evidence type="ECO:0000313" key="2">
    <source>
        <dbReference type="EMBL" id="CUS40029.1"/>
    </source>
</evidence>
<gene>
    <name evidence="2" type="ORF">MGWOODY_Tha1</name>
</gene>
<name>A0A160TBK9_9ZZZZ</name>
<dbReference type="Gene3D" id="3.30.160.100">
    <property type="entry name" value="Ribosome hibernation promotion factor-like"/>
    <property type="match status" value="1"/>
</dbReference>
<dbReference type="InterPro" id="IPR036567">
    <property type="entry name" value="RHF-like"/>
</dbReference>